<evidence type="ECO:0000256" key="2">
    <source>
        <dbReference type="SAM" id="MobiDB-lite"/>
    </source>
</evidence>
<feature type="non-terminal residue" evidence="3">
    <location>
        <position position="1"/>
    </location>
</feature>
<feature type="region of interest" description="Disordered" evidence="2">
    <location>
        <begin position="68"/>
        <end position="88"/>
    </location>
</feature>
<name>A0A0F8ZCY8_9ZZZZ</name>
<accession>A0A0F8ZCY8</accession>
<organism evidence="3">
    <name type="scientific">marine sediment metagenome</name>
    <dbReference type="NCBI Taxonomy" id="412755"/>
    <lineage>
        <taxon>unclassified sequences</taxon>
        <taxon>metagenomes</taxon>
        <taxon>ecological metagenomes</taxon>
    </lineage>
</organism>
<keyword evidence="1" id="KW-0175">Coiled coil</keyword>
<dbReference type="AlphaFoldDB" id="A0A0F8ZCY8"/>
<feature type="compositionally biased region" description="Low complexity" evidence="2">
    <location>
        <begin position="68"/>
        <end position="77"/>
    </location>
</feature>
<dbReference type="EMBL" id="LAZR01048570">
    <property type="protein sequence ID" value="KKK91628.1"/>
    <property type="molecule type" value="Genomic_DNA"/>
</dbReference>
<reference evidence="3" key="1">
    <citation type="journal article" date="2015" name="Nature">
        <title>Complex archaea that bridge the gap between prokaryotes and eukaryotes.</title>
        <authorList>
            <person name="Spang A."/>
            <person name="Saw J.H."/>
            <person name="Jorgensen S.L."/>
            <person name="Zaremba-Niedzwiedzka K."/>
            <person name="Martijn J."/>
            <person name="Lind A.E."/>
            <person name="van Eijk R."/>
            <person name="Schleper C."/>
            <person name="Guy L."/>
            <person name="Ettema T.J."/>
        </authorList>
    </citation>
    <scope>NUCLEOTIDE SEQUENCE</scope>
</reference>
<proteinExistence type="predicted"/>
<sequence length="88" mass="9204">LKVQVMSNLKNTHHPNCLGPLVSGPCNCAQAEIKRLQAALVEAARHLDNAAATARAYDDDDWCTQTESAAASARASAGTSPKATTPET</sequence>
<evidence type="ECO:0000313" key="3">
    <source>
        <dbReference type="EMBL" id="KKK91628.1"/>
    </source>
</evidence>
<comment type="caution">
    <text evidence="3">The sequence shown here is derived from an EMBL/GenBank/DDBJ whole genome shotgun (WGS) entry which is preliminary data.</text>
</comment>
<gene>
    <name evidence="3" type="ORF">LCGC14_2711070</name>
</gene>
<feature type="coiled-coil region" evidence="1">
    <location>
        <begin position="26"/>
        <end position="53"/>
    </location>
</feature>
<feature type="compositionally biased region" description="Polar residues" evidence="2">
    <location>
        <begin position="78"/>
        <end position="88"/>
    </location>
</feature>
<evidence type="ECO:0000256" key="1">
    <source>
        <dbReference type="SAM" id="Coils"/>
    </source>
</evidence>
<protein>
    <submittedName>
        <fullName evidence="3">Uncharacterized protein</fullName>
    </submittedName>
</protein>